<reference evidence="1" key="1">
    <citation type="submission" date="2021-02" db="EMBL/GenBank/DDBJ databases">
        <authorList>
            <person name="Nowell W R."/>
        </authorList>
    </citation>
    <scope>NUCLEOTIDE SEQUENCE</scope>
</reference>
<dbReference type="Proteomes" id="UP000663874">
    <property type="component" value="Unassembled WGS sequence"/>
</dbReference>
<comment type="caution">
    <text evidence="1">The sequence shown here is derived from an EMBL/GenBank/DDBJ whole genome shotgun (WGS) entry which is preliminary data.</text>
</comment>
<dbReference type="OrthoDB" id="10013455at2759"/>
<dbReference type="Proteomes" id="UP000663882">
    <property type="component" value="Unassembled WGS sequence"/>
</dbReference>
<dbReference type="Proteomes" id="UP000663823">
    <property type="component" value="Unassembled WGS sequence"/>
</dbReference>
<protein>
    <submittedName>
        <fullName evidence="1">Uncharacterized protein</fullName>
    </submittedName>
</protein>
<evidence type="ECO:0000313" key="4">
    <source>
        <dbReference type="Proteomes" id="UP000663882"/>
    </source>
</evidence>
<evidence type="ECO:0000313" key="1">
    <source>
        <dbReference type="EMBL" id="CAF0979788.1"/>
    </source>
</evidence>
<dbReference type="EMBL" id="CAJNOO010000566">
    <property type="protein sequence ID" value="CAF0979788.1"/>
    <property type="molecule type" value="Genomic_DNA"/>
</dbReference>
<evidence type="ECO:0000313" key="3">
    <source>
        <dbReference type="EMBL" id="CAF3963290.1"/>
    </source>
</evidence>
<organism evidence="1 4">
    <name type="scientific">Rotaria sordida</name>
    <dbReference type="NCBI Taxonomy" id="392033"/>
    <lineage>
        <taxon>Eukaryota</taxon>
        <taxon>Metazoa</taxon>
        <taxon>Spiralia</taxon>
        <taxon>Gnathifera</taxon>
        <taxon>Rotifera</taxon>
        <taxon>Eurotatoria</taxon>
        <taxon>Bdelloidea</taxon>
        <taxon>Philodinida</taxon>
        <taxon>Philodinidae</taxon>
        <taxon>Rotaria</taxon>
    </lineage>
</organism>
<accession>A0A814F9E1</accession>
<dbReference type="InterPro" id="IPR032675">
    <property type="entry name" value="LRR_dom_sf"/>
</dbReference>
<gene>
    <name evidence="2" type="ORF">FNK824_LOCUS4277</name>
    <name evidence="3" type="ORF">OTI717_LOCUS27025</name>
    <name evidence="1" type="ORF">RFH988_LOCUS13083</name>
</gene>
<dbReference type="Gene3D" id="3.80.10.10">
    <property type="entry name" value="Ribonuclease Inhibitor"/>
    <property type="match status" value="1"/>
</dbReference>
<dbReference type="EMBL" id="CAJOBE010000306">
    <property type="protein sequence ID" value="CAF3618387.1"/>
    <property type="molecule type" value="Genomic_DNA"/>
</dbReference>
<evidence type="ECO:0000313" key="2">
    <source>
        <dbReference type="EMBL" id="CAF3618387.1"/>
    </source>
</evidence>
<dbReference type="AlphaFoldDB" id="A0A814F9E1"/>
<dbReference type="SUPFAM" id="SSF52047">
    <property type="entry name" value="RNI-like"/>
    <property type="match status" value="1"/>
</dbReference>
<proteinExistence type="predicted"/>
<sequence>MQFESLANELLLELFKCLTTSHIFHAFHGLNRRFDALILEYFRKCNIDFRSISKCDFDIICEQHLTEMVDRITSLCLSDEDDTPGQIDQFFGHGFTFQQFINLKSLYLYDIRSETMMDKVMFDLPYLSNLTHLTFGQCHFPVRSNYEKAVSFGSCIWSLPKLVYCCVKVEYKYRQTHHFADRCRRDNGIFIIPTVTSLTLEYLSFIGMKQCDIVMDQLFAHTPRVRHILADNCLNIHMNSLSIIPSMTTLNISLSSFQYWDSFFNFLRKMPNLRHLKVEFCSVYMYVNGQRWEQMIRNYLTKLERLQFKMLVSLNDELNEEEQVDRILDKFRSQFWLVEHRWFVQCDWNLYKEFAILYTLPYAFNNFYFYSPIQSKSTSPYDNDLRSYDNVYSLIYKPRLFNISSSPHIQFSNIQHLSIEFPISAHFWSIVPRFDHLISLDALSNNYDEHCQHQLEDLLDRAPRLSSIRLGWKTLTSPLIKLFESRNWSVYQLELLCYGRSLNKKQCIMISDIIPSIHCKVLNLMVANRTCILDLINTMNYLRALNIQCQYDKSNRSIESTQDELCEWLQQQLSPRFSTTKISRRDTVVRMWIR</sequence>
<dbReference type="EMBL" id="CAJOAX010005881">
    <property type="protein sequence ID" value="CAF3963290.1"/>
    <property type="molecule type" value="Genomic_DNA"/>
</dbReference>
<name>A0A814F9E1_9BILA</name>